<feature type="transmembrane region" description="Helical" evidence="2">
    <location>
        <begin position="287"/>
        <end position="311"/>
    </location>
</feature>
<feature type="compositionally biased region" description="Polar residues" evidence="1">
    <location>
        <begin position="765"/>
        <end position="775"/>
    </location>
</feature>
<dbReference type="Proteomes" id="UP000683925">
    <property type="component" value="Unassembled WGS sequence"/>
</dbReference>
<feature type="transmembrane region" description="Helical" evidence="2">
    <location>
        <begin position="331"/>
        <end position="352"/>
    </location>
</feature>
<dbReference type="OrthoDB" id="292704at2759"/>
<organism evidence="4 5">
    <name type="scientific">Paramecium octaurelia</name>
    <dbReference type="NCBI Taxonomy" id="43137"/>
    <lineage>
        <taxon>Eukaryota</taxon>
        <taxon>Sar</taxon>
        <taxon>Alveolata</taxon>
        <taxon>Ciliophora</taxon>
        <taxon>Intramacronucleata</taxon>
        <taxon>Oligohymenophorea</taxon>
        <taxon>Peniculida</taxon>
        <taxon>Parameciidae</taxon>
        <taxon>Paramecium</taxon>
    </lineage>
</organism>
<comment type="caution">
    <text evidence="4">The sequence shown here is derived from an EMBL/GenBank/DDBJ whole genome shotgun (WGS) entry which is preliminary data.</text>
</comment>
<reference evidence="4" key="1">
    <citation type="submission" date="2021-01" db="EMBL/GenBank/DDBJ databases">
        <authorList>
            <consortium name="Genoscope - CEA"/>
            <person name="William W."/>
        </authorList>
    </citation>
    <scope>NUCLEOTIDE SEQUENCE</scope>
</reference>
<feature type="region of interest" description="Disordered" evidence="1">
    <location>
        <begin position="1"/>
        <end position="20"/>
    </location>
</feature>
<evidence type="ECO:0000259" key="3">
    <source>
        <dbReference type="PROSITE" id="PS50042"/>
    </source>
</evidence>
<feature type="region of interest" description="Disordered" evidence="1">
    <location>
        <begin position="765"/>
        <end position="785"/>
    </location>
</feature>
<evidence type="ECO:0000256" key="1">
    <source>
        <dbReference type="SAM" id="MobiDB-lite"/>
    </source>
</evidence>
<dbReference type="Pfam" id="PF00027">
    <property type="entry name" value="cNMP_binding"/>
    <property type="match status" value="1"/>
</dbReference>
<keyword evidence="5" id="KW-1185">Reference proteome</keyword>
<proteinExistence type="predicted"/>
<feature type="transmembrane region" description="Helical" evidence="2">
    <location>
        <begin position="256"/>
        <end position="275"/>
    </location>
</feature>
<keyword evidence="2" id="KW-1133">Transmembrane helix</keyword>
<name>A0A8S1UF88_PAROT</name>
<dbReference type="EMBL" id="CAJJDP010000041">
    <property type="protein sequence ID" value="CAD8162439.1"/>
    <property type="molecule type" value="Genomic_DNA"/>
</dbReference>
<feature type="transmembrane region" description="Helical" evidence="2">
    <location>
        <begin position="149"/>
        <end position="171"/>
    </location>
</feature>
<dbReference type="CDD" id="cd00038">
    <property type="entry name" value="CAP_ED"/>
    <property type="match status" value="1"/>
</dbReference>
<dbReference type="InterPro" id="IPR050818">
    <property type="entry name" value="KCNH_animal-type"/>
</dbReference>
<dbReference type="Pfam" id="PF07885">
    <property type="entry name" value="Ion_trans_2"/>
    <property type="match status" value="1"/>
</dbReference>
<evidence type="ECO:0000313" key="5">
    <source>
        <dbReference type="Proteomes" id="UP000683925"/>
    </source>
</evidence>
<dbReference type="PANTHER" id="PTHR10217">
    <property type="entry name" value="VOLTAGE AND LIGAND GATED POTASSIUM CHANNEL"/>
    <property type="match status" value="1"/>
</dbReference>
<feature type="region of interest" description="Disordered" evidence="1">
    <location>
        <begin position="811"/>
        <end position="861"/>
    </location>
</feature>
<dbReference type="GO" id="GO:0005249">
    <property type="term" value="F:voltage-gated potassium channel activity"/>
    <property type="evidence" value="ECO:0007669"/>
    <property type="project" value="TreeGrafter"/>
</dbReference>
<feature type="compositionally biased region" description="Low complexity" evidence="1">
    <location>
        <begin position="835"/>
        <end position="852"/>
    </location>
</feature>
<feature type="transmembrane region" description="Helical" evidence="2">
    <location>
        <begin position="191"/>
        <end position="213"/>
    </location>
</feature>
<evidence type="ECO:0000256" key="2">
    <source>
        <dbReference type="SAM" id="Phobius"/>
    </source>
</evidence>
<evidence type="ECO:0000313" key="4">
    <source>
        <dbReference type="EMBL" id="CAD8162439.1"/>
    </source>
</evidence>
<protein>
    <recommendedName>
        <fullName evidence="3">Cyclic nucleotide-binding domain-containing protein</fullName>
    </recommendedName>
</protein>
<dbReference type="PANTHER" id="PTHR10217:SF435">
    <property type="entry name" value="POTASSIUM VOLTAGE-GATED CHANNEL PROTEIN EAG"/>
    <property type="match status" value="1"/>
</dbReference>
<dbReference type="GO" id="GO:0005886">
    <property type="term" value="C:plasma membrane"/>
    <property type="evidence" value="ECO:0007669"/>
    <property type="project" value="TreeGrafter"/>
</dbReference>
<feature type="compositionally biased region" description="Basic and acidic residues" evidence="1">
    <location>
        <begin position="776"/>
        <end position="785"/>
    </location>
</feature>
<sequence length="1482" mass="175288">MNSELGSISERAPLKTQPTLPKQQLRPAFLKTVNLKTIHTNRMNSFQNKIWRDRALLVLIQVLRFISLITRSPFASKFSLLDRNMFRIIGDKAADFNYYLLHDYFKYMKPEQSSRVKYFLQQRLYKICYMKGVMDYMTNLRLIFEPESILLLLWNILQLISINLNILYITVKFSFDFENYPPESYEFCEIFLFQVPFFLYLIDILIQLNTCYYEAGYLVKDRNKIWYNFYKNNFFNNLLILVPTSIYFLALQDSPLYLFMLLKAISIPTITEAIIDRVELTTNYWIIYDLIRLIYVILYESHICCCGLFYVGLLNKEASWLLQNDLINETWIIKYLSTFYWSIITMTTIGYGDITPQNLFEKSFLIFVAIFSCCTFGYSINCIGQIIGQLQSKNHQIRVDLNDLKQYLRVRGYNSKLQIKILRFFEYLWKDQKNENQLDLVKFNQQLPSHLHSEMMIDLNMKSISKIPFFKENFNEDFISALASKFTEEKLVPFNTIFSKNDPSNFLYILCDGEIEYFVEIPEGSATILSIQTITGQDEIFGQQEFLLDQNYEISCRSTTSSRILKISKMDFNIIAKKFGYEKYCQLKDLVKFSGRFDEFHLHCVGCNKSTHMLYQCPMLTGFPNKTKIIIQYRKNQLQERKFHTRNNLKRRLSSLIFEAQISDTVLYYLLKDPKLSLQISSQYYIQTLKQQQMQKEQQNNISNVHKLPKDEVRQTGRKQSVLNIKGRKQSQYIKRLPDFLNGQYINFKSMAEDKIKTGVDNISKNVSAQQSETPSPERKQNTKMKTQEEINIFEQHRISADIAKTLSFKSMNQSSQDQEQQLNSDTDSVKENSELSQQNSSLSQTSSESPSKNQKDVSPGIDQITQIYMGTYKDIFEKFDKFQDYQNYMTHMNSSKILEQLNQFKETQNFTDFMNVNFVRKRRSKRSKLIIINLFMYRFKLCLNYSRLNQSLSAFLKKYKTNQKNVIQVDNKLVEIDKSISRQPKPIQPQQTIPQEDQLKQKYLLQRAKPIDLNEKDNFSHFNRAQQLALDKQVKQVGEDYKVEAEVLKLQNKGELLIDDTKLPKQFLATLDRQRKKGKRMLRRFFIDGEHRYVKENIYKFRSVAEWKKYMRFKKPMLIDLKMEQFKRYPGTDKGKFPLQDKPGFTKWFRENHTQKTVDAIEYLVRKGYGKQPEIMMKKKKGYRSRTKKALAKLDLKKRLQRLKQEIHEESNWETVAPGPALFVKETMMEQLLKRNPIKDLGLNTNIKIQTHIPDGEVQPLPEKYPLEKTELIYYLERWSFFRSFGAYQLLKDIITGKQESSPQEPVKSGSLNTYYQTLPKHIRDNPNVKNVYRGLEFANNQMTLAEKENSLNYAARLSCQFDEMNQEVYDLGSAGYRPMISRFDEERLMQDQENEHVDTAINPDVVFKYLEQRAHTPRHVAKDDVPLPDWAVDKSERVDDIPVDYYINDDGFWDDYIKAKEEKHLKDSPISGGKKYFRHI</sequence>
<feature type="compositionally biased region" description="Polar residues" evidence="1">
    <location>
        <begin position="811"/>
        <end position="827"/>
    </location>
</feature>
<feature type="domain" description="Cyclic nucleotide-binding" evidence="3">
    <location>
        <begin position="470"/>
        <end position="593"/>
    </location>
</feature>
<feature type="transmembrane region" description="Helical" evidence="2">
    <location>
        <begin position="364"/>
        <end position="387"/>
    </location>
</feature>
<keyword evidence="2" id="KW-0472">Membrane</keyword>
<gene>
    <name evidence="4" type="ORF">POCTA_138.1.T0410264</name>
</gene>
<dbReference type="InterPro" id="IPR013099">
    <property type="entry name" value="K_chnl_dom"/>
</dbReference>
<feature type="transmembrane region" description="Helical" evidence="2">
    <location>
        <begin position="234"/>
        <end position="250"/>
    </location>
</feature>
<accession>A0A8S1UF88</accession>
<dbReference type="PROSITE" id="PS50042">
    <property type="entry name" value="CNMP_BINDING_3"/>
    <property type="match status" value="1"/>
</dbReference>
<keyword evidence="2" id="KW-0812">Transmembrane</keyword>
<dbReference type="OMA" id="INCIGQI"/>
<dbReference type="InterPro" id="IPR000595">
    <property type="entry name" value="cNMP-bd_dom"/>
</dbReference>
<dbReference type="GO" id="GO:0042391">
    <property type="term" value="P:regulation of membrane potential"/>
    <property type="evidence" value="ECO:0007669"/>
    <property type="project" value="TreeGrafter"/>
</dbReference>